<name>A0A1Z8AV60_9FLAO</name>
<dbReference type="Proteomes" id="UP000196102">
    <property type="component" value="Unassembled WGS sequence"/>
</dbReference>
<dbReference type="RefSeq" id="WP_303686974.1">
    <property type="nucleotide sequence ID" value="NZ_CAJXYO010000002.1"/>
</dbReference>
<proteinExistence type="predicted"/>
<evidence type="ECO:0000313" key="2">
    <source>
        <dbReference type="EMBL" id="OUS14220.1"/>
    </source>
</evidence>
<evidence type="ECO:0008006" key="4">
    <source>
        <dbReference type="Google" id="ProtNLM"/>
    </source>
</evidence>
<gene>
    <name evidence="2" type="ORF">A9Q93_08410</name>
</gene>
<keyword evidence="1" id="KW-0732">Signal</keyword>
<dbReference type="EMBL" id="MAAX01000128">
    <property type="protein sequence ID" value="OUS14220.1"/>
    <property type="molecule type" value="Genomic_DNA"/>
</dbReference>
<evidence type="ECO:0000256" key="1">
    <source>
        <dbReference type="SAM" id="SignalP"/>
    </source>
</evidence>
<sequence>MKNFIPAILVLLACFTLSAQGNFSLYRNNGNNLETNFYKKLSTNIKLDRSNYDGSPFMDDELQLGTIVLNGKDEQSFFMRYNILHQRIEFSEVNDVETLKMLPKDEKLIVRLNGKLLQYLNLPNMPATYYEIVKVFDENTLLLVNHDKDVVLPQQKNSYVAETQKARIKSSSTIYFTSDEFSTELDNHKKRSVKAFPKSDQSILKEYIKENKIKFKDDYKGLIALVGKYLDLKS</sequence>
<comment type="caution">
    <text evidence="2">The sequence shown here is derived from an EMBL/GenBank/DDBJ whole genome shotgun (WGS) entry which is preliminary data.</text>
</comment>
<evidence type="ECO:0000313" key="3">
    <source>
        <dbReference type="Proteomes" id="UP000196102"/>
    </source>
</evidence>
<feature type="signal peptide" evidence="1">
    <location>
        <begin position="1"/>
        <end position="19"/>
    </location>
</feature>
<dbReference type="AlphaFoldDB" id="A0A1Z8AV60"/>
<protein>
    <recommendedName>
        <fullName evidence="4">Secreted protein</fullName>
    </recommendedName>
</protein>
<reference evidence="3" key="1">
    <citation type="journal article" date="2017" name="Proc. Natl. Acad. Sci. U.S.A.">
        <title>Simulation of Deepwater Horizon oil plume reveals substrate specialization within a complex community of hydrocarbon-degraders.</title>
        <authorList>
            <person name="Hu P."/>
            <person name="Dubinsky E.A."/>
            <person name="Probst A.J."/>
            <person name="Wang J."/>
            <person name="Sieber C.M.K."/>
            <person name="Tom L.M."/>
            <person name="Gardinali P."/>
            <person name="Banfield J.F."/>
            <person name="Atlas R.M."/>
            <person name="Andersen G.L."/>
        </authorList>
    </citation>
    <scope>NUCLEOTIDE SEQUENCE [LARGE SCALE GENOMIC DNA]</scope>
</reference>
<organism evidence="2 3">
    <name type="scientific">Nonlabens dokdonensis</name>
    <dbReference type="NCBI Taxonomy" id="328515"/>
    <lineage>
        <taxon>Bacteria</taxon>
        <taxon>Pseudomonadati</taxon>
        <taxon>Bacteroidota</taxon>
        <taxon>Flavobacteriia</taxon>
        <taxon>Flavobacteriales</taxon>
        <taxon>Flavobacteriaceae</taxon>
        <taxon>Nonlabens</taxon>
    </lineage>
</organism>
<accession>A0A1Z8AV60</accession>
<feature type="chain" id="PRO_5012125391" description="Secreted protein" evidence="1">
    <location>
        <begin position="20"/>
        <end position="234"/>
    </location>
</feature>